<evidence type="ECO:0000256" key="5">
    <source>
        <dbReference type="ARBA" id="ARBA00022982"/>
    </source>
</evidence>
<keyword evidence="5" id="KW-0249">Electron transport</keyword>
<feature type="transmembrane region" description="Helical" evidence="8">
    <location>
        <begin position="241"/>
        <end position="262"/>
    </location>
</feature>
<dbReference type="InterPro" id="IPR005018">
    <property type="entry name" value="DOMON_domain"/>
</dbReference>
<evidence type="ECO:0000313" key="12">
    <source>
        <dbReference type="Proteomes" id="UP000663879"/>
    </source>
</evidence>
<dbReference type="Pfam" id="PF03188">
    <property type="entry name" value="Cytochrom_B561"/>
    <property type="match status" value="1"/>
</dbReference>
<dbReference type="Pfam" id="PF03351">
    <property type="entry name" value="DOMON"/>
    <property type="match status" value="1"/>
</dbReference>
<feature type="domain" description="DOMON" evidence="9">
    <location>
        <begin position="21"/>
        <end position="156"/>
    </location>
</feature>
<dbReference type="PROSITE" id="PS50939">
    <property type="entry name" value="CYTOCHROME_B561"/>
    <property type="match status" value="1"/>
</dbReference>
<evidence type="ECO:0000259" key="10">
    <source>
        <dbReference type="PROSITE" id="PS50939"/>
    </source>
</evidence>
<proteinExistence type="predicted"/>
<dbReference type="PANTHER" id="PTHR23130">
    <property type="entry name" value="CYTOCHROME B561 AND DOMON DOMAIN-CONTAINING PROTEIN"/>
    <property type="match status" value="1"/>
</dbReference>
<keyword evidence="3 8" id="KW-0812">Transmembrane</keyword>
<evidence type="ECO:0000259" key="9">
    <source>
        <dbReference type="PROSITE" id="PS50836"/>
    </source>
</evidence>
<dbReference type="SMART" id="SM00665">
    <property type="entry name" value="B561"/>
    <property type="match status" value="1"/>
</dbReference>
<dbReference type="EMBL" id="CAJNOC010007397">
    <property type="protein sequence ID" value="CAF1098188.1"/>
    <property type="molecule type" value="Genomic_DNA"/>
</dbReference>
<dbReference type="OrthoDB" id="2419613at2759"/>
<feature type="transmembrane region" description="Helical" evidence="8">
    <location>
        <begin position="400"/>
        <end position="423"/>
    </location>
</feature>
<dbReference type="Gene3D" id="1.20.120.1770">
    <property type="match status" value="1"/>
</dbReference>
<feature type="transmembrane region" description="Helical" evidence="8">
    <location>
        <begin position="345"/>
        <end position="367"/>
    </location>
</feature>
<dbReference type="AlphaFoldDB" id="A0A814P2N6"/>
<comment type="subcellular location">
    <subcellularLocation>
        <location evidence="1">Membrane</location>
    </subcellularLocation>
</comment>
<feature type="transmembrane region" description="Helical" evidence="8">
    <location>
        <begin position="274"/>
        <end position="293"/>
    </location>
</feature>
<evidence type="ECO:0000256" key="6">
    <source>
        <dbReference type="ARBA" id="ARBA00022989"/>
    </source>
</evidence>
<keyword evidence="7 8" id="KW-0472">Membrane</keyword>
<dbReference type="Proteomes" id="UP000663879">
    <property type="component" value="Unassembled WGS sequence"/>
</dbReference>
<evidence type="ECO:0000256" key="2">
    <source>
        <dbReference type="ARBA" id="ARBA00022448"/>
    </source>
</evidence>
<accession>A0A814P2N6</accession>
<feature type="domain" description="Cytochrome b561" evidence="10">
    <location>
        <begin position="160"/>
        <end position="370"/>
    </location>
</feature>
<keyword evidence="6 8" id="KW-1133">Transmembrane helix</keyword>
<dbReference type="GO" id="GO:0016020">
    <property type="term" value="C:membrane"/>
    <property type="evidence" value="ECO:0007669"/>
    <property type="project" value="UniProtKB-SubCell"/>
</dbReference>
<name>A0A814P2N6_9BILA</name>
<feature type="transmembrane region" description="Helical" evidence="8">
    <location>
        <begin position="201"/>
        <end position="220"/>
    </location>
</feature>
<comment type="caution">
    <text evidence="11">The sequence shown here is derived from an EMBL/GenBank/DDBJ whole genome shotgun (WGS) entry which is preliminary data.</text>
</comment>
<evidence type="ECO:0000256" key="8">
    <source>
        <dbReference type="SAM" id="Phobius"/>
    </source>
</evidence>
<evidence type="ECO:0008006" key="13">
    <source>
        <dbReference type="Google" id="ProtNLM"/>
    </source>
</evidence>
<evidence type="ECO:0000313" key="11">
    <source>
        <dbReference type="EMBL" id="CAF1098188.1"/>
    </source>
</evidence>
<evidence type="ECO:0000256" key="7">
    <source>
        <dbReference type="ARBA" id="ARBA00023136"/>
    </source>
</evidence>
<gene>
    <name evidence="11" type="ORF">OXX778_LOCUS21012</name>
</gene>
<feature type="transmembrane region" description="Helical" evidence="8">
    <location>
        <begin position="314"/>
        <end position="333"/>
    </location>
</feature>
<organism evidence="11 12">
    <name type="scientific">Brachionus calyciflorus</name>
    <dbReference type="NCBI Taxonomy" id="104777"/>
    <lineage>
        <taxon>Eukaryota</taxon>
        <taxon>Metazoa</taxon>
        <taxon>Spiralia</taxon>
        <taxon>Gnathifera</taxon>
        <taxon>Rotifera</taxon>
        <taxon>Eurotatoria</taxon>
        <taxon>Monogononta</taxon>
        <taxon>Pseudotrocha</taxon>
        <taxon>Ploima</taxon>
        <taxon>Brachionidae</taxon>
        <taxon>Brachionus</taxon>
    </lineage>
</organism>
<sequence length="431" mass="47819">MSNRVRKPMTPVIAAGGFSSGDYKLSWNETTYYTIYSGGEGGSSAKAKSLRLKRQATGADKYLAYGLSLDKSMGQDCIVVCKMINNIGTVEHYYATGKVTPSLLDPNEPTVGITDATVSYVNGNIQCKFTREKYIDSVPRYCDSSKNKYYLQIAEGSIYGGIIQKHGSDVVVSDSVIDFSVNTTFSGSVRDAAKSKAHACLMVFAWMFCVSTGIILARYYKYILPSIKIQKMMFWFQAHRAIMIFVPICSLAAFLVILADVGWKWVETTSKVSFAHSIFGMVLIGLSLIQVFFGFLRPDKDAPRRPLFNVLHKFTGMSCLTLAVVTCYLGVFIERMNLGRIGWGIMIGWTMWVLILPLLIELVQVLCAQTKSDSYQITQDKLPPIPDEGNKKLIERIKTALLFLHLLISFGHVIALIVVIGVAEPGKFVSD</sequence>
<keyword evidence="2" id="KW-0813">Transport</keyword>
<dbReference type="InterPro" id="IPR006593">
    <property type="entry name" value="Cyt_b561/ferric_Rdtase_TM"/>
</dbReference>
<keyword evidence="12" id="KW-1185">Reference proteome</keyword>
<dbReference type="CDD" id="cd08760">
    <property type="entry name" value="Cyt_b561_FRRS1_like"/>
    <property type="match status" value="1"/>
</dbReference>
<protein>
    <recommendedName>
        <fullName evidence="13">Ferric-chelate reductase 1</fullName>
    </recommendedName>
</protein>
<evidence type="ECO:0000256" key="4">
    <source>
        <dbReference type="ARBA" id="ARBA00022729"/>
    </source>
</evidence>
<dbReference type="PROSITE" id="PS50836">
    <property type="entry name" value="DOMON"/>
    <property type="match status" value="1"/>
</dbReference>
<dbReference type="PANTHER" id="PTHR23130:SF171">
    <property type="entry name" value="OS01G0895300 PROTEIN"/>
    <property type="match status" value="1"/>
</dbReference>
<keyword evidence="4" id="KW-0732">Signal</keyword>
<evidence type="ECO:0000256" key="3">
    <source>
        <dbReference type="ARBA" id="ARBA00022692"/>
    </source>
</evidence>
<evidence type="ECO:0000256" key="1">
    <source>
        <dbReference type="ARBA" id="ARBA00004370"/>
    </source>
</evidence>
<reference evidence="11" key="1">
    <citation type="submission" date="2021-02" db="EMBL/GenBank/DDBJ databases">
        <authorList>
            <person name="Nowell W R."/>
        </authorList>
    </citation>
    <scope>NUCLEOTIDE SEQUENCE</scope>
    <source>
        <strain evidence="11">Ploen Becks lab</strain>
    </source>
</reference>